<feature type="domain" description="THAP-type" evidence="15">
    <location>
        <begin position="1"/>
        <end position="81"/>
    </location>
</feature>
<evidence type="ECO:0000313" key="17">
    <source>
        <dbReference type="Proteomes" id="UP000283210"/>
    </source>
</evidence>
<keyword evidence="8 12" id="KW-0238">DNA-binding</keyword>
<keyword evidence="7 13" id="KW-0175">Coiled coil</keyword>
<dbReference type="GO" id="GO:0043565">
    <property type="term" value="F:sequence-specific DNA binding"/>
    <property type="evidence" value="ECO:0007669"/>
    <property type="project" value="UniProtKB-UniRule"/>
</dbReference>
<organism evidence="16 17">
    <name type="scientific">Oryzias javanicus</name>
    <name type="common">Javanese ricefish</name>
    <name type="synonym">Aplocheilus javanicus</name>
    <dbReference type="NCBI Taxonomy" id="123683"/>
    <lineage>
        <taxon>Eukaryota</taxon>
        <taxon>Metazoa</taxon>
        <taxon>Chordata</taxon>
        <taxon>Craniata</taxon>
        <taxon>Vertebrata</taxon>
        <taxon>Euteleostomi</taxon>
        <taxon>Actinopterygii</taxon>
        <taxon>Neopterygii</taxon>
        <taxon>Teleostei</taxon>
        <taxon>Neoteleostei</taxon>
        <taxon>Acanthomorphata</taxon>
        <taxon>Ovalentaria</taxon>
        <taxon>Atherinomorphae</taxon>
        <taxon>Beloniformes</taxon>
        <taxon>Adrianichthyidae</taxon>
        <taxon>Oryziinae</taxon>
        <taxon>Oryzias</taxon>
    </lineage>
</organism>
<reference evidence="16 17" key="1">
    <citation type="submission" date="2018-11" db="EMBL/GenBank/DDBJ databases">
        <authorList>
            <person name="Lopez-Roques C."/>
            <person name="Donnadieu C."/>
            <person name="Bouchez O."/>
            <person name="Klopp C."/>
            <person name="Cabau C."/>
            <person name="Zahm M."/>
        </authorList>
    </citation>
    <scope>NUCLEOTIDE SEQUENCE [LARGE SCALE GENOMIC DNA]</scope>
    <source>
        <strain evidence="16">RS831</strain>
        <tissue evidence="16">Whole body</tissue>
    </source>
</reference>
<dbReference type="EMBL" id="CM012453">
    <property type="protein sequence ID" value="RVE61276.1"/>
    <property type="molecule type" value="Genomic_DNA"/>
</dbReference>
<evidence type="ECO:0000256" key="5">
    <source>
        <dbReference type="ARBA" id="ARBA00022833"/>
    </source>
</evidence>
<evidence type="ECO:0000256" key="11">
    <source>
        <dbReference type="ARBA" id="ARBA00023306"/>
    </source>
</evidence>
<evidence type="ECO:0000256" key="2">
    <source>
        <dbReference type="ARBA" id="ARBA00006177"/>
    </source>
</evidence>
<evidence type="ECO:0000256" key="3">
    <source>
        <dbReference type="ARBA" id="ARBA00022723"/>
    </source>
</evidence>
<dbReference type="Pfam" id="PF05485">
    <property type="entry name" value="THAP"/>
    <property type="match status" value="1"/>
</dbReference>
<evidence type="ECO:0000256" key="6">
    <source>
        <dbReference type="ARBA" id="ARBA00023015"/>
    </source>
</evidence>
<evidence type="ECO:0000256" key="10">
    <source>
        <dbReference type="ARBA" id="ARBA00023242"/>
    </source>
</evidence>
<gene>
    <name evidence="16" type="ORF">OJAV_G00169550</name>
</gene>
<keyword evidence="6 13" id="KW-0805">Transcription regulation</keyword>
<evidence type="ECO:0000313" key="16">
    <source>
        <dbReference type="EMBL" id="RVE61276.1"/>
    </source>
</evidence>
<keyword evidence="5" id="KW-0862">Zinc</keyword>
<feature type="compositionally biased region" description="Acidic residues" evidence="14">
    <location>
        <begin position="467"/>
        <end position="480"/>
    </location>
</feature>
<feature type="region of interest" description="Disordered" evidence="14">
    <location>
        <begin position="422"/>
        <end position="494"/>
    </location>
</feature>
<protein>
    <recommendedName>
        <fullName evidence="13">THAP domain-containing protein 1</fullName>
    </recommendedName>
</protein>
<dbReference type="SMART" id="SM00980">
    <property type="entry name" value="THAP"/>
    <property type="match status" value="1"/>
</dbReference>
<dbReference type="GO" id="GO:0001935">
    <property type="term" value="P:endothelial cell proliferation"/>
    <property type="evidence" value="ECO:0007669"/>
    <property type="project" value="UniProtKB-UniRule"/>
</dbReference>
<evidence type="ECO:0000259" key="15">
    <source>
        <dbReference type="PROSITE" id="PS50950"/>
    </source>
</evidence>
<dbReference type="GO" id="GO:0003700">
    <property type="term" value="F:DNA-binding transcription factor activity"/>
    <property type="evidence" value="ECO:0007669"/>
    <property type="project" value="UniProtKB-UniRule"/>
</dbReference>
<evidence type="ECO:0000256" key="13">
    <source>
        <dbReference type="RuleBase" id="RU369073"/>
    </source>
</evidence>
<reference evidence="16 17" key="2">
    <citation type="submission" date="2019-01" db="EMBL/GenBank/DDBJ databases">
        <title>A chromosome length genome reference of the Java medaka (oryzias javanicus).</title>
        <authorList>
            <person name="Herpin A."/>
            <person name="Takehana Y."/>
            <person name="Naruse K."/>
            <person name="Ansai S."/>
            <person name="Kawaguchi M."/>
        </authorList>
    </citation>
    <scope>NUCLEOTIDE SEQUENCE [LARGE SCALE GENOMIC DNA]</scope>
    <source>
        <strain evidence="16">RS831</strain>
        <tissue evidence="16">Whole body</tissue>
    </source>
</reference>
<keyword evidence="3" id="KW-0479">Metal-binding</keyword>
<proteinExistence type="inferred from homology"/>
<comment type="similarity">
    <text evidence="2 13">Belongs to the THAP1 family.</text>
</comment>
<keyword evidence="17" id="KW-1185">Reference proteome</keyword>
<evidence type="ECO:0000256" key="7">
    <source>
        <dbReference type="ARBA" id="ARBA00023054"/>
    </source>
</evidence>
<evidence type="ECO:0000256" key="8">
    <source>
        <dbReference type="ARBA" id="ARBA00023125"/>
    </source>
</evidence>
<feature type="region of interest" description="Disordered" evidence="14">
    <location>
        <begin position="235"/>
        <end position="257"/>
    </location>
</feature>
<dbReference type="InterPro" id="IPR026516">
    <property type="entry name" value="THAP1/10"/>
</dbReference>
<comment type="subcellular location">
    <subcellularLocation>
        <location evidence="1 13">Nucleus</location>
        <location evidence="1 13">Nucleoplasm</location>
    </subcellularLocation>
</comment>
<evidence type="ECO:0000256" key="9">
    <source>
        <dbReference type="ARBA" id="ARBA00023163"/>
    </source>
</evidence>
<dbReference type="PROSITE" id="PS50950">
    <property type="entry name" value="ZF_THAP"/>
    <property type="match status" value="1"/>
</dbReference>
<keyword evidence="11 13" id="KW-0131">Cell cycle</keyword>
<keyword evidence="9 13" id="KW-0804">Transcription</keyword>
<dbReference type="InterPro" id="IPR006612">
    <property type="entry name" value="THAP_Znf"/>
</dbReference>
<sequence length="494" mass="56349">MARRCIVLGCPKSNGLHNFPVDLEIRQKWFSAIGIESSELRPGDGICNEHFTRDCFANFIEVEMGFLKRLRLKSHAVPTLALRRLSQQYRRLEPKVPQEIGCPTALVTCICKSEESRRACSTSLKRKRWEWSTNGSSNQMDGGPSTGNCTSTCEVSPNTGKKYIVNEDQLLKLFQRCPVCSQTCTIQKSTDGTILRVNQRCPRCDYHNEWSSQPLVNDIPVENNELSAAILVNGSSSSQISKERNSSPDQAEPEPPQIKEELCSNQEGKELLLNLQTDVKEKIKSECEETLKVCGNIMSNFKAELDQDCSLQNTIRIPETQLQRKGQTELHLLSQKNSSLDQAEPEPPLIKEEPKELCINQEGEQLVLNQETKVEMEIKSDLLDQEHHLGIIIKVPVVKLKRIDLSEQQIFEESEAEQLLWKQERSSSLEEEEPEFSEIKEEQEEVYIGEEGEQLELKQETDAFMVTEDDQERMDSEPESNESQFLEENTDQKL</sequence>
<keyword evidence="10 13" id="KW-0539">Nucleus</keyword>
<dbReference type="GO" id="GO:0005654">
    <property type="term" value="C:nucleoplasm"/>
    <property type="evidence" value="ECO:0007669"/>
    <property type="project" value="UniProtKB-SubCell"/>
</dbReference>
<dbReference type="AlphaFoldDB" id="A0A437CEI4"/>
<dbReference type="SUPFAM" id="SSF57716">
    <property type="entry name" value="Glucocorticoid receptor-like (DNA-binding domain)"/>
    <property type="match status" value="1"/>
</dbReference>
<evidence type="ECO:0000256" key="12">
    <source>
        <dbReference type="PROSITE-ProRule" id="PRU00309"/>
    </source>
</evidence>
<dbReference type="PANTHER" id="PTHR46600:SF1">
    <property type="entry name" value="THAP DOMAIN-CONTAINING PROTEIN 1"/>
    <property type="match status" value="1"/>
</dbReference>
<comment type="function">
    <text evidence="13">DNA-binding transcription regulator that regulates endothelial cell proliferation and G1/S cell-cycle progression. Specifically binds the 5'-[AT]NTNN[GT]GGCA[AGT]-3' core DNA sequence and acts by modulating expression of pRB-E2F cell-cycle target genes.</text>
</comment>
<dbReference type="PANTHER" id="PTHR46600">
    <property type="entry name" value="THAP DOMAIN-CONTAINING"/>
    <property type="match status" value="1"/>
</dbReference>
<feature type="compositionally biased region" description="Acidic residues" evidence="14">
    <location>
        <begin position="429"/>
        <end position="454"/>
    </location>
</feature>
<name>A0A437CEI4_ORYJA</name>
<accession>A0A437CEI4</accession>
<keyword evidence="4 12" id="KW-0863">Zinc-finger</keyword>
<evidence type="ECO:0000256" key="1">
    <source>
        <dbReference type="ARBA" id="ARBA00004642"/>
    </source>
</evidence>
<dbReference type="Proteomes" id="UP000283210">
    <property type="component" value="Chromosome 17"/>
</dbReference>
<dbReference type="GO" id="GO:0008270">
    <property type="term" value="F:zinc ion binding"/>
    <property type="evidence" value="ECO:0007669"/>
    <property type="project" value="UniProtKB-KW"/>
</dbReference>
<evidence type="ECO:0000256" key="14">
    <source>
        <dbReference type="SAM" id="MobiDB-lite"/>
    </source>
</evidence>
<evidence type="ECO:0000256" key="4">
    <source>
        <dbReference type="ARBA" id="ARBA00022771"/>
    </source>
</evidence>
<dbReference type="OrthoDB" id="5967653at2759"/>
<dbReference type="SMART" id="SM00692">
    <property type="entry name" value="DM3"/>
    <property type="match status" value="1"/>
</dbReference>